<dbReference type="PRINTS" id="PR00463">
    <property type="entry name" value="EP450I"/>
</dbReference>
<reference evidence="16" key="1">
    <citation type="submission" date="2021-12" db="EMBL/GenBank/DDBJ databases">
        <authorList>
            <person name="King R."/>
        </authorList>
    </citation>
    <scope>NUCLEOTIDE SEQUENCE</scope>
</reference>
<evidence type="ECO:0000256" key="15">
    <source>
        <dbReference type="RuleBase" id="RU000461"/>
    </source>
</evidence>
<evidence type="ECO:0000256" key="9">
    <source>
        <dbReference type="ARBA" id="ARBA00022848"/>
    </source>
</evidence>
<dbReference type="InterPro" id="IPR001128">
    <property type="entry name" value="Cyt_P450"/>
</dbReference>
<dbReference type="SUPFAM" id="SSF48264">
    <property type="entry name" value="Cytochrome P450"/>
    <property type="match status" value="1"/>
</dbReference>
<dbReference type="Pfam" id="PF00067">
    <property type="entry name" value="p450"/>
    <property type="match status" value="1"/>
</dbReference>
<evidence type="ECO:0000256" key="6">
    <source>
        <dbReference type="ARBA" id="ARBA00022617"/>
    </source>
</evidence>
<evidence type="ECO:0000256" key="12">
    <source>
        <dbReference type="ARBA" id="ARBA00023033"/>
    </source>
</evidence>
<comment type="subcellular location">
    <subcellularLocation>
        <location evidence="4">Endoplasmic reticulum membrane</location>
        <topology evidence="4">Peripheral membrane protein</topology>
    </subcellularLocation>
    <subcellularLocation>
        <location evidence="3">Microsome membrane</location>
        <topology evidence="3">Peripheral membrane protein</topology>
    </subcellularLocation>
</comment>
<keyword evidence="17" id="KW-1185">Reference proteome</keyword>
<dbReference type="PANTHER" id="PTHR24291:SF189">
    <property type="entry name" value="CYTOCHROME P450 4C3-RELATED"/>
    <property type="match status" value="1"/>
</dbReference>
<evidence type="ECO:0000256" key="13">
    <source>
        <dbReference type="ARBA" id="ARBA00023136"/>
    </source>
</evidence>
<accession>A0A9P0BCL6</accession>
<dbReference type="GO" id="GO:0016705">
    <property type="term" value="F:oxidoreductase activity, acting on paired donors, with incorporation or reduction of molecular oxygen"/>
    <property type="evidence" value="ECO:0007669"/>
    <property type="project" value="InterPro"/>
</dbReference>
<dbReference type="PANTHER" id="PTHR24291">
    <property type="entry name" value="CYTOCHROME P450 FAMILY 4"/>
    <property type="match status" value="1"/>
</dbReference>
<keyword evidence="8" id="KW-0256">Endoplasmic reticulum</keyword>
<dbReference type="GO" id="GO:0005789">
    <property type="term" value="C:endoplasmic reticulum membrane"/>
    <property type="evidence" value="ECO:0007669"/>
    <property type="project" value="UniProtKB-SubCell"/>
</dbReference>
<evidence type="ECO:0000256" key="2">
    <source>
        <dbReference type="ARBA" id="ARBA00003690"/>
    </source>
</evidence>
<evidence type="ECO:0000256" key="8">
    <source>
        <dbReference type="ARBA" id="ARBA00022824"/>
    </source>
</evidence>
<evidence type="ECO:0000256" key="1">
    <source>
        <dbReference type="ARBA" id="ARBA00001971"/>
    </source>
</evidence>
<dbReference type="InterPro" id="IPR050196">
    <property type="entry name" value="Cytochrome_P450_Monoox"/>
</dbReference>
<name>A0A9P0BCL6_BRAAE</name>
<protein>
    <recommendedName>
        <fullName evidence="18">Cytochrome P450</fullName>
    </recommendedName>
</protein>
<evidence type="ECO:0000313" key="16">
    <source>
        <dbReference type="EMBL" id="CAH0559218.1"/>
    </source>
</evidence>
<dbReference type="GO" id="GO:0004497">
    <property type="term" value="F:monooxygenase activity"/>
    <property type="evidence" value="ECO:0007669"/>
    <property type="project" value="UniProtKB-KW"/>
</dbReference>
<keyword evidence="12 15" id="KW-0503">Monooxygenase</keyword>
<keyword evidence="11 14" id="KW-0408">Iron</keyword>
<dbReference type="InterPro" id="IPR036396">
    <property type="entry name" value="Cyt_P450_sf"/>
</dbReference>
<dbReference type="Proteomes" id="UP001154078">
    <property type="component" value="Chromosome 6"/>
</dbReference>
<keyword evidence="6 14" id="KW-0349">Heme</keyword>
<dbReference type="InterPro" id="IPR002401">
    <property type="entry name" value="Cyt_P450_E_grp-I"/>
</dbReference>
<keyword evidence="10 15" id="KW-0560">Oxidoreductase</keyword>
<dbReference type="GO" id="GO:0020037">
    <property type="term" value="F:heme binding"/>
    <property type="evidence" value="ECO:0007669"/>
    <property type="project" value="InterPro"/>
</dbReference>
<comment type="similarity">
    <text evidence="5 15">Belongs to the cytochrome P450 family.</text>
</comment>
<feature type="binding site" description="axial binding residue" evidence="14">
    <location>
        <position position="436"/>
    </location>
    <ligand>
        <name>heme</name>
        <dbReference type="ChEBI" id="CHEBI:30413"/>
    </ligand>
    <ligandPart>
        <name>Fe</name>
        <dbReference type="ChEBI" id="CHEBI:18248"/>
    </ligandPart>
</feature>
<sequence length="492" mass="56914">MIEIAAILVSLLLIAISTYSWIKEKNHKNKYKDFYSLPTPKPVLPIIGNGLLFYKFNYNIVKVSEFISETVGNPCVIYMPNETYCTSCPEELKIILNHPDCLEKGSFYKVLNTTFKQTLLIESVSKWKKNRKLVSKGFNQKVLDSSVESFNTMGPNLIEKLKKNNEDLVYLFQKFTLDNFTENFLNINFNFLDEKESEFVDMITNGEKTMARRIGNLIKMNDFCYNFTGDGRYLNKIMAQAFDFIQKILTNKRLELNENYFSHVETKELRRGQLLQLLLSDKDTTDEYIRKELVLLAGAATDTTAYSMAFTCVLLGMHPDIQKKVYEEVINIVGKDKEIEHNILPSLKYTEMAINESLRLLPVIPYTGRRSVADIHLGTKVIPAGTDIVCFLFGTHRSEKWYPNPKKYDPERFSPEEVAKRPQYAFLPFSGGPRNCIGWKYAMMNMKTTIANIVRHFHITTKYKSIDDMDFESSIAMTTTHPVDCHFKIREQ</sequence>
<gene>
    <name evidence="16" type="ORF">MELIAE_LOCUS9346</name>
</gene>
<evidence type="ECO:0008006" key="18">
    <source>
        <dbReference type="Google" id="ProtNLM"/>
    </source>
</evidence>
<evidence type="ECO:0000256" key="4">
    <source>
        <dbReference type="ARBA" id="ARBA00004406"/>
    </source>
</evidence>
<dbReference type="AlphaFoldDB" id="A0A9P0BCL6"/>
<evidence type="ECO:0000256" key="3">
    <source>
        <dbReference type="ARBA" id="ARBA00004174"/>
    </source>
</evidence>
<evidence type="ECO:0000256" key="11">
    <source>
        <dbReference type="ARBA" id="ARBA00023004"/>
    </source>
</evidence>
<dbReference type="PRINTS" id="PR00385">
    <property type="entry name" value="P450"/>
</dbReference>
<evidence type="ECO:0000256" key="10">
    <source>
        <dbReference type="ARBA" id="ARBA00023002"/>
    </source>
</evidence>
<dbReference type="PROSITE" id="PS00086">
    <property type="entry name" value="CYTOCHROME_P450"/>
    <property type="match status" value="1"/>
</dbReference>
<evidence type="ECO:0000256" key="7">
    <source>
        <dbReference type="ARBA" id="ARBA00022723"/>
    </source>
</evidence>
<dbReference type="Gene3D" id="1.10.630.10">
    <property type="entry name" value="Cytochrome P450"/>
    <property type="match status" value="1"/>
</dbReference>
<comment type="cofactor">
    <cofactor evidence="1 14">
        <name>heme</name>
        <dbReference type="ChEBI" id="CHEBI:30413"/>
    </cofactor>
</comment>
<evidence type="ECO:0000256" key="14">
    <source>
        <dbReference type="PIRSR" id="PIRSR602401-1"/>
    </source>
</evidence>
<evidence type="ECO:0000256" key="5">
    <source>
        <dbReference type="ARBA" id="ARBA00010617"/>
    </source>
</evidence>
<keyword evidence="7 14" id="KW-0479">Metal-binding</keyword>
<dbReference type="OrthoDB" id="1470350at2759"/>
<dbReference type="GO" id="GO:0005506">
    <property type="term" value="F:iron ion binding"/>
    <property type="evidence" value="ECO:0007669"/>
    <property type="project" value="InterPro"/>
</dbReference>
<dbReference type="InterPro" id="IPR017972">
    <property type="entry name" value="Cyt_P450_CS"/>
</dbReference>
<comment type="function">
    <text evidence="2">May be involved in the metabolism of insect hormones and in the breakdown of synthetic insecticides.</text>
</comment>
<evidence type="ECO:0000313" key="17">
    <source>
        <dbReference type="Proteomes" id="UP001154078"/>
    </source>
</evidence>
<keyword evidence="13" id="KW-0472">Membrane</keyword>
<keyword evidence="9" id="KW-0492">Microsome</keyword>
<dbReference type="EMBL" id="OV121137">
    <property type="protein sequence ID" value="CAH0559218.1"/>
    <property type="molecule type" value="Genomic_DNA"/>
</dbReference>
<organism evidence="16 17">
    <name type="scientific">Brassicogethes aeneus</name>
    <name type="common">Rape pollen beetle</name>
    <name type="synonym">Meligethes aeneus</name>
    <dbReference type="NCBI Taxonomy" id="1431903"/>
    <lineage>
        <taxon>Eukaryota</taxon>
        <taxon>Metazoa</taxon>
        <taxon>Ecdysozoa</taxon>
        <taxon>Arthropoda</taxon>
        <taxon>Hexapoda</taxon>
        <taxon>Insecta</taxon>
        <taxon>Pterygota</taxon>
        <taxon>Neoptera</taxon>
        <taxon>Endopterygota</taxon>
        <taxon>Coleoptera</taxon>
        <taxon>Polyphaga</taxon>
        <taxon>Cucujiformia</taxon>
        <taxon>Nitidulidae</taxon>
        <taxon>Meligethinae</taxon>
        <taxon>Brassicogethes</taxon>
    </lineage>
</organism>
<proteinExistence type="inferred from homology"/>